<feature type="transmembrane region" description="Helical" evidence="9">
    <location>
        <begin position="263"/>
        <end position="282"/>
    </location>
</feature>
<proteinExistence type="inferred from homology"/>
<feature type="transmembrane region" description="Helical" evidence="9">
    <location>
        <begin position="102"/>
        <end position="122"/>
    </location>
</feature>
<keyword evidence="6" id="KW-0653">Protein transport</keyword>
<keyword evidence="7 9" id="KW-1133">Transmembrane helix</keyword>
<dbReference type="InterPro" id="IPR035906">
    <property type="entry name" value="MetI-like_sf"/>
</dbReference>
<dbReference type="GO" id="GO:0015833">
    <property type="term" value="P:peptide transport"/>
    <property type="evidence" value="ECO:0007669"/>
    <property type="project" value="UniProtKB-KW"/>
</dbReference>
<evidence type="ECO:0000256" key="7">
    <source>
        <dbReference type="ARBA" id="ARBA00022989"/>
    </source>
</evidence>
<evidence type="ECO:0000256" key="1">
    <source>
        <dbReference type="ARBA" id="ARBA00004651"/>
    </source>
</evidence>
<dbReference type="AlphaFoldDB" id="A0A1I3NCT1"/>
<feature type="transmembrane region" description="Helical" evidence="9">
    <location>
        <begin position="157"/>
        <end position="176"/>
    </location>
</feature>
<keyword evidence="12" id="KW-1185">Reference proteome</keyword>
<evidence type="ECO:0000256" key="6">
    <source>
        <dbReference type="ARBA" id="ARBA00022927"/>
    </source>
</evidence>
<dbReference type="Proteomes" id="UP000199377">
    <property type="component" value="Unassembled WGS sequence"/>
</dbReference>
<keyword evidence="3" id="KW-1003">Cell membrane</keyword>
<dbReference type="GO" id="GO:0015031">
    <property type="term" value="P:protein transport"/>
    <property type="evidence" value="ECO:0007669"/>
    <property type="project" value="UniProtKB-KW"/>
</dbReference>
<protein>
    <submittedName>
        <fullName evidence="11">Peptide/nickel transport system permease protein</fullName>
    </submittedName>
</protein>
<dbReference type="GO" id="GO:0055085">
    <property type="term" value="P:transmembrane transport"/>
    <property type="evidence" value="ECO:0007669"/>
    <property type="project" value="InterPro"/>
</dbReference>
<dbReference type="Pfam" id="PF00528">
    <property type="entry name" value="BPD_transp_1"/>
    <property type="match status" value="1"/>
</dbReference>
<dbReference type="STRING" id="1114924.SAMN05216258_11336"/>
<keyword evidence="4 9" id="KW-0812">Transmembrane</keyword>
<keyword evidence="2 9" id="KW-0813">Transport</keyword>
<evidence type="ECO:0000256" key="3">
    <source>
        <dbReference type="ARBA" id="ARBA00022475"/>
    </source>
</evidence>
<evidence type="ECO:0000256" key="2">
    <source>
        <dbReference type="ARBA" id="ARBA00022448"/>
    </source>
</evidence>
<dbReference type="PROSITE" id="PS50928">
    <property type="entry name" value="ABC_TM1"/>
    <property type="match status" value="1"/>
</dbReference>
<evidence type="ECO:0000256" key="4">
    <source>
        <dbReference type="ARBA" id="ARBA00022692"/>
    </source>
</evidence>
<gene>
    <name evidence="11" type="ORF">SAMN05216258_11336</name>
</gene>
<sequence length="298" mass="31702">MADVAAPMPAAVEDRHAEAIAAHRRRRRLGPMFWIPAAWLVVLILAAAAAPWLGLAPPDEIDWMAIQAPPGVENHILGTDVLGRDILSRVLHGARVSLTVGFAAPAIGVGIGLALGLAAGYFRGWVDEVVGILIDAWLAIPGLAVLLLFSAVFGGSLSMVCLSLGLLFIPAAARITRAQTLSYANREFVLAARAMGASDARILLREVLPNIVWPLMAFVMIDIPIAIVVEGALSFLGLSVKAPTPSWGGMIAEGREHIEDSSWISLIPTAVMFVTVLSFNLAGDVIRRRFADTREAAL</sequence>
<reference evidence="11 12" key="1">
    <citation type="submission" date="2016-10" db="EMBL/GenBank/DDBJ databases">
        <authorList>
            <person name="de Groot N.N."/>
        </authorList>
    </citation>
    <scope>NUCLEOTIDE SEQUENCE [LARGE SCALE GENOMIC DNA]</scope>
    <source>
        <strain evidence="11 12">CGMCC 1.11030</strain>
    </source>
</reference>
<dbReference type="RefSeq" id="WP_218161113.1">
    <property type="nucleotide sequence ID" value="NZ_FOQH01000013.1"/>
</dbReference>
<dbReference type="Gene3D" id="1.10.3720.10">
    <property type="entry name" value="MetI-like"/>
    <property type="match status" value="1"/>
</dbReference>
<feature type="transmembrane region" description="Helical" evidence="9">
    <location>
        <begin position="129"/>
        <end position="151"/>
    </location>
</feature>
<organism evidence="11 12">
    <name type="scientific">Albimonas pacifica</name>
    <dbReference type="NCBI Taxonomy" id="1114924"/>
    <lineage>
        <taxon>Bacteria</taxon>
        <taxon>Pseudomonadati</taxon>
        <taxon>Pseudomonadota</taxon>
        <taxon>Alphaproteobacteria</taxon>
        <taxon>Rhodobacterales</taxon>
        <taxon>Paracoccaceae</taxon>
        <taxon>Albimonas</taxon>
    </lineage>
</organism>
<feature type="transmembrane region" description="Helical" evidence="9">
    <location>
        <begin position="33"/>
        <end position="54"/>
    </location>
</feature>
<evidence type="ECO:0000259" key="10">
    <source>
        <dbReference type="PROSITE" id="PS50928"/>
    </source>
</evidence>
<comment type="subcellular location">
    <subcellularLocation>
        <location evidence="1 9">Cell membrane</location>
        <topology evidence="1 9">Multi-pass membrane protein</topology>
    </subcellularLocation>
</comment>
<dbReference type="SUPFAM" id="SSF161098">
    <property type="entry name" value="MetI-like"/>
    <property type="match status" value="1"/>
</dbReference>
<dbReference type="CDD" id="cd06261">
    <property type="entry name" value="TM_PBP2"/>
    <property type="match status" value="1"/>
</dbReference>
<dbReference type="InterPro" id="IPR000515">
    <property type="entry name" value="MetI-like"/>
</dbReference>
<dbReference type="GO" id="GO:0005886">
    <property type="term" value="C:plasma membrane"/>
    <property type="evidence" value="ECO:0007669"/>
    <property type="project" value="UniProtKB-SubCell"/>
</dbReference>
<evidence type="ECO:0000313" key="11">
    <source>
        <dbReference type="EMBL" id="SFJ07074.1"/>
    </source>
</evidence>
<accession>A0A1I3NCT1</accession>
<evidence type="ECO:0000256" key="9">
    <source>
        <dbReference type="RuleBase" id="RU363032"/>
    </source>
</evidence>
<keyword evidence="8 9" id="KW-0472">Membrane</keyword>
<dbReference type="EMBL" id="FOQH01000013">
    <property type="protein sequence ID" value="SFJ07074.1"/>
    <property type="molecule type" value="Genomic_DNA"/>
</dbReference>
<evidence type="ECO:0000256" key="8">
    <source>
        <dbReference type="ARBA" id="ARBA00023136"/>
    </source>
</evidence>
<evidence type="ECO:0000256" key="5">
    <source>
        <dbReference type="ARBA" id="ARBA00022856"/>
    </source>
</evidence>
<evidence type="ECO:0000313" key="12">
    <source>
        <dbReference type="Proteomes" id="UP000199377"/>
    </source>
</evidence>
<feature type="transmembrane region" description="Helical" evidence="9">
    <location>
        <begin position="211"/>
        <end position="238"/>
    </location>
</feature>
<keyword evidence="5" id="KW-0571">Peptide transport</keyword>
<feature type="domain" description="ABC transmembrane type-1" evidence="10">
    <location>
        <begin position="94"/>
        <end position="283"/>
    </location>
</feature>
<dbReference type="PANTHER" id="PTHR43386:SF1">
    <property type="entry name" value="D,D-DIPEPTIDE TRANSPORT SYSTEM PERMEASE PROTEIN DDPC-RELATED"/>
    <property type="match status" value="1"/>
</dbReference>
<comment type="similarity">
    <text evidence="9">Belongs to the binding-protein-dependent transport system permease family.</text>
</comment>
<name>A0A1I3NCT1_9RHOB</name>
<dbReference type="PANTHER" id="PTHR43386">
    <property type="entry name" value="OLIGOPEPTIDE TRANSPORT SYSTEM PERMEASE PROTEIN APPC"/>
    <property type="match status" value="1"/>
</dbReference>
<dbReference type="InterPro" id="IPR050366">
    <property type="entry name" value="BP-dependent_transpt_permease"/>
</dbReference>